<feature type="region of interest" description="Disordered" evidence="1">
    <location>
        <begin position="190"/>
        <end position="214"/>
    </location>
</feature>
<evidence type="ECO:0000313" key="3">
    <source>
        <dbReference type="Proteomes" id="UP000070544"/>
    </source>
</evidence>
<feature type="region of interest" description="Disordered" evidence="1">
    <location>
        <begin position="1"/>
        <end position="43"/>
    </location>
</feature>
<accession>A0A139A6G8</accession>
<organism evidence="2 3">
    <name type="scientific">Gonapodya prolifera (strain JEL478)</name>
    <name type="common">Monoblepharis prolifera</name>
    <dbReference type="NCBI Taxonomy" id="1344416"/>
    <lineage>
        <taxon>Eukaryota</taxon>
        <taxon>Fungi</taxon>
        <taxon>Fungi incertae sedis</taxon>
        <taxon>Chytridiomycota</taxon>
        <taxon>Chytridiomycota incertae sedis</taxon>
        <taxon>Monoblepharidomycetes</taxon>
        <taxon>Monoblepharidales</taxon>
        <taxon>Gonapodyaceae</taxon>
        <taxon>Gonapodya</taxon>
    </lineage>
</organism>
<keyword evidence="3" id="KW-1185">Reference proteome</keyword>
<dbReference type="Proteomes" id="UP000070544">
    <property type="component" value="Unassembled WGS sequence"/>
</dbReference>
<proteinExistence type="predicted"/>
<evidence type="ECO:0000256" key="1">
    <source>
        <dbReference type="SAM" id="MobiDB-lite"/>
    </source>
</evidence>
<dbReference type="AlphaFoldDB" id="A0A139A6G8"/>
<dbReference type="EMBL" id="KQ965788">
    <property type="protein sequence ID" value="KXS12410.1"/>
    <property type="molecule type" value="Genomic_DNA"/>
</dbReference>
<name>A0A139A6G8_GONPJ</name>
<reference evidence="2 3" key="1">
    <citation type="journal article" date="2015" name="Genome Biol. Evol.">
        <title>Phylogenomic analyses indicate that early fungi evolved digesting cell walls of algal ancestors of land plants.</title>
        <authorList>
            <person name="Chang Y."/>
            <person name="Wang S."/>
            <person name="Sekimoto S."/>
            <person name="Aerts A.L."/>
            <person name="Choi C."/>
            <person name="Clum A."/>
            <person name="LaButti K.M."/>
            <person name="Lindquist E.A."/>
            <person name="Yee Ngan C."/>
            <person name="Ohm R.A."/>
            <person name="Salamov A.A."/>
            <person name="Grigoriev I.V."/>
            <person name="Spatafora J.W."/>
            <person name="Berbee M.L."/>
        </authorList>
    </citation>
    <scope>NUCLEOTIDE SEQUENCE [LARGE SCALE GENOMIC DNA]</scope>
    <source>
        <strain evidence="2 3">JEL478</strain>
    </source>
</reference>
<feature type="compositionally biased region" description="Polar residues" evidence="1">
    <location>
        <begin position="33"/>
        <end position="43"/>
    </location>
</feature>
<protein>
    <submittedName>
        <fullName evidence="2">Uncharacterized protein</fullName>
    </submittedName>
</protein>
<gene>
    <name evidence="2" type="ORF">M427DRAFT_59558</name>
</gene>
<sequence length="214" mass="22665">MPSTASGSVEVVKDGLTPPAGAESADPMDYVESRTTQTPNLPSRLQKVVAAPHTILPAMLPSPPSLTPLYLPQPPSPDVEPMDVIPPTPLPSMSHSVLPANPASITIPPMSPARAARFSNTLVFTNGHVTPSRKRSLEVYTPPPRFPFALGSSYSGSTASSLPPAEFPNLESFRPNANHHPKRIRISDGASAQQYQDPFGGETSRGPAASVAWM</sequence>
<evidence type="ECO:0000313" key="2">
    <source>
        <dbReference type="EMBL" id="KXS12410.1"/>
    </source>
</evidence>